<evidence type="ECO:0000313" key="1">
    <source>
        <dbReference type="EMBL" id="RRJ54875.1"/>
    </source>
</evidence>
<dbReference type="RefSeq" id="WP_128635968.1">
    <property type="nucleotide sequence ID" value="NZ_RRCN01000002.1"/>
</dbReference>
<comment type="caution">
    <text evidence="1">The sequence shown here is derived from an EMBL/GenBank/DDBJ whole genome shotgun (WGS) entry which is preliminary data.</text>
</comment>
<name>A0A3P3T9Z1_9BACL</name>
<dbReference type="AlphaFoldDB" id="A0A3P3T9Z1"/>
<evidence type="ECO:0000313" key="2">
    <source>
        <dbReference type="Proteomes" id="UP000267017"/>
    </source>
</evidence>
<gene>
    <name evidence="1" type="ORF">EHV15_35465</name>
</gene>
<keyword evidence="2" id="KW-1185">Reference proteome</keyword>
<dbReference type="EMBL" id="RRCN01000002">
    <property type="protein sequence ID" value="RRJ54875.1"/>
    <property type="molecule type" value="Genomic_DNA"/>
</dbReference>
<protein>
    <submittedName>
        <fullName evidence="1">Uncharacterized protein</fullName>
    </submittedName>
</protein>
<accession>A0A3P3T9Z1</accession>
<sequence>MQWARYGSEKKNISAMYYREAKHGDVFCRFCNGKMTYVKTGNRSPHFRVSDRKTHTCKYFGNDIEEIVSACSSVVELDRKNNESPIFKLKMKSKGRDQSFAESAVNHSADGLPLRNMCFHQCVKEKELFKFIFDIHNNFLKNEHDHVLQFRFVLEEGGSLAKIKAEDLIPSYKSIIQLDAKGKLSNRKRFIVGSILSAKETVKKNIEVTLRGEKTESGFYINHTVIFMKRALDVMNLHIGDFYKNRPIIVYAKYKMNENKREIISFVSDVDDFDFGKYTSMDGDWLDNSEKREIDDFFYTRNIIHTVPNPTMAKLYFQQENSILVPDWVIFLKEAPVVVDFAERPNDILHGPLELKRDYFVNRKDCYYMNVFKEDLANNYAGLKKKILAIQPNLQLNFYES</sequence>
<organism evidence="1 2">
    <name type="scientific">Paenibacillus oralis</name>
    <dbReference type="NCBI Taxonomy" id="2490856"/>
    <lineage>
        <taxon>Bacteria</taxon>
        <taxon>Bacillati</taxon>
        <taxon>Bacillota</taxon>
        <taxon>Bacilli</taxon>
        <taxon>Bacillales</taxon>
        <taxon>Paenibacillaceae</taxon>
        <taxon>Paenibacillus</taxon>
    </lineage>
</organism>
<dbReference type="OrthoDB" id="9819222at2"/>
<proteinExistence type="predicted"/>
<reference evidence="1 2" key="1">
    <citation type="submission" date="2018-11" db="EMBL/GenBank/DDBJ databases">
        <title>Genome sequencing of Paenibacillus sp. KCOM 3021 (= ChDC PVNT-B20).</title>
        <authorList>
            <person name="Kook J.-K."/>
            <person name="Park S.-N."/>
            <person name="Lim Y.K."/>
        </authorList>
    </citation>
    <scope>NUCLEOTIDE SEQUENCE [LARGE SCALE GENOMIC DNA]</scope>
    <source>
        <strain evidence="1 2">KCOM 3021</strain>
    </source>
</reference>
<dbReference type="Proteomes" id="UP000267017">
    <property type="component" value="Unassembled WGS sequence"/>
</dbReference>